<evidence type="ECO:0000313" key="2">
    <source>
        <dbReference type="EMBL" id="QQO83137.1"/>
    </source>
</evidence>
<feature type="transmembrane region" description="Helical" evidence="1">
    <location>
        <begin position="6"/>
        <end position="28"/>
    </location>
</feature>
<gene>
    <name evidence="2" type="ORF">D7032_07610</name>
</gene>
<dbReference type="RefSeq" id="WP_144217551.1">
    <property type="nucleotide sequence ID" value="NZ_CP032664.1"/>
</dbReference>
<proteinExistence type="predicted"/>
<organism evidence="2">
    <name type="scientific">Shewanella algae</name>
    <dbReference type="NCBI Taxonomy" id="38313"/>
    <lineage>
        <taxon>Bacteria</taxon>
        <taxon>Pseudomonadati</taxon>
        <taxon>Pseudomonadota</taxon>
        <taxon>Gammaproteobacteria</taxon>
        <taxon>Alteromonadales</taxon>
        <taxon>Shewanellaceae</taxon>
        <taxon>Shewanella</taxon>
    </lineage>
</organism>
<keyword evidence="1" id="KW-0472">Membrane</keyword>
<keyword evidence="1" id="KW-1133">Transmembrane helix</keyword>
<keyword evidence="1" id="KW-0812">Transmembrane</keyword>
<protein>
    <submittedName>
        <fullName evidence="2">Uncharacterized protein</fullName>
    </submittedName>
</protein>
<dbReference type="EMBL" id="CP032664">
    <property type="protein sequence ID" value="QQO83137.1"/>
    <property type="molecule type" value="Genomic_DNA"/>
</dbReference>
<evidence type="ECO:0000256" key="1">
    <source>
        <dbReference type="SAM" id="Phobius"/>
    </source>
</evidence>
<reference evidence="2" key="1">
    <citation type="submission" date="2018-09" db="EMBL/GenBank/DDBJ databases">
        <title>Genome sequencing and analysis.</title>
        <authorList>
            <person name="Huang Y.-T."/>
        </authorList>
    </citation>
    <scope>NUCLEOTIDE SEQUENCE</scope>
    <source>
        <strain evidence="2">HIDE</strain>
    </source>
</reference>
<name>A0A7T8IP74_9GAMM</name>
<dbReference type="AlphaFoldDB" id="A0A7T8IP74"/>
<sequence length="82" mass="9382">MEVTAWQVVTGVIGIALSMLIPLIATLANRITTNSKELSDHKTHVAENYATKDDMRQMIERLERHMDKQFEQLRTDIKDKAA</sequence>
<accession>A0A7T8IP74</accession>